<dbReference type="InterPro" id="IPR016032">
    <property type="entry name" value="Sig_transdc_resp-reg_C-effctor"/>
</dbReference>
<proteinExistence type="predicted"/>
<dbReference type="PROSITE" id="PS51755">
    <property type="entry name" value="OMPR_PHOB"/>
    <property type="match status" value="1"/>
</dbReference>
<dbReference type="Pfam" id="PF00486">
    <property type="entry name" value="Trans_reg_C"/>
    <property type="match status" value="1"/>
</dbReference>
<dbReference type="GO" id="GO:0005829">
    <property type="term" value="C:cytosol"/>
    <property type="evidence" value="ECO:0007669"/>
    <property type="project" value="TreeGrafter"/>
</dbReference>
<dbReference type="Gene3D" id="3.40.50.2300">
    <property type="match status" value="1"/>
</dbReference>
<dbReference type="GO" id="GO:0006355">
    <property type="term" value="P:regulation of DNA-templated transcription"/>
    <property type="evidence" value="ECO:0007669"/>
    <property type="project" value="InterPro"/>
</dbReference>
<dbReference type="InterPro" id="IPR036388">
    <property type="entry name" value="WH-like_DNA-bd_sf"/>
</dbReference>
<dbReference type="GO" id="GO:0000976">
    <property type="term" value="F:transcription cis-regulatory region binding"/>
    <property type="evidence" value="ECO:0007669"/>
    <property type="project" value="TreeGrafter"/>
</dbReference>
<dbReference type="InterPro" id="IPR039420">
    <property type="entry name" value="WalR-like"/>
</dbReference>
<dbReference type="EMBL" id="CACVAR010000272">
    <property type="protein sequence ID" value="CAA6817025.1"/>
    <property type="molecule type" value="Genomic_DNA"/>
</dbReference>
<evidence type="ECO:0000313" key="8">
    <source>
        <dbReference type="EMBL" id="CAA6817025.1"/>
    </source>
</evidence>
<dbReference type="GO" id="GO:0000156">
    <property type="term" value="F:phosphorelay response regulator activity"/>
    <property type="evidence" value="ECO:0007669"/>
    <property type="project" value="TreeGrafter"/>
</dbReference>
<reference evidence="8" key="1">
    <citation type="submission" date="2020-01" db="EMBL/GenBank/DDBJ databases">
        <authorList>
            <person name="Meier V. D."/>
            <person name="Meier V D."/>
        </authorList>
    </citation>
    <scope>NUCLEOTIDE SEQUENCE</scope>
    <source>
        <strain evidence="8">HLG_WM_MAG_03</strain>
    </source>
</reference>
<feature type="domain" description="OmpR/PhoB-type" evidence="7">
    <location>
        <begin position="104"/>
        <end position="200"/>
    </location>
</feature>
<keyword evidence="1" id="KW-0597">Phosphoprotein</keyword>
<keyword evidence="2" id="KW-0902">Two-component regulatory system</keyword>
<comment type="caution">
    <text evidence="4">Lacks conserved residue(s) required for the propagation of feature annotation.</text>
</comment>
<dbReference type="InterPro" id="IPR011006">
    <property type="entry name" value="CheY-like_superfamily"/>
</dbReference>
<evidence type="ECO:0000256" key="5">
    <source>
        <dbReference type="PROSITE-ProRule" id="PRU01091"/>
    </source>
</evidence>
<protein>
    <recommendedName>
        <fullName evidence="9">DNA-binding response regulator</fullName>
    </recommendedName>
</protein>
<dbReference type="InterPro" id="IPR001789">
    <property type="entry name" value="Sig_transdc_resp-reg_receiver"/>
</dbReference>
<dbReference type="GO" id="GO:0032993">
    <property type="term" value="C:protein-DNA complex"/>
    <property type="evidence" value="ECO:0007669"/>
    <property type="project" value="TreeGrafter"/>
</dbReference>
<feature type="domain" description="Response regulatory" evidence="6">
    <location>
        <begin position="1"/>
        <end position="96"/>
    </location>
</feature>
<evidence type="ECO:0000256" key="1">
    <source>
        <dbReference type="ARBA" id="ARBA00022553"/>
    </source>
</evidence>
<name>A0A6S6TCW6_9BACT</name>
<sequence length="200" mass="23365">HLLKEGFEVLKFESLSELEKGLKDISLIIINDISPNIDGMNFIEYIREKESNIPLIFLAENLSEKEIAQAFANGADDCIIKPFGLVELLCRIKALLKRSYGLVQEELKYENIVMDLKQRTCMIDDREVDLTKLEFDLLSFFIQHKNIILDREYILKAVWHDSNMKKRTINVSVNRLVKKIDPENRYDYFTAIRGIGYRFG</sequence>
<dbReference type="SMART" id="SM00862">
    <property type="entry name" value="Trans_reg_C"/>
    <property type="match status" value="1"/>
</dbReference>
<feature type="DNA-binding region" description="OmpR/PhoB-type" evidence="5">
    <location>
        <begin position="104"/>
        <end position="200"/>
    </location>
</feature>
<dbReference type="AlphaFoldDB" id="A0A6S6TCW6"/>
<accession>A0A6S6TCW6</accession>
<dbReference type="PANTHER" id="PTHR48111:SF40">
    <property type="entry name" value="PHOSPHATE REGULON TRANSCRIPTIONAL REGULATORY PROTEIN PHOB"/>
    <property type="match status" value="1"/>
</dbReference>
<evidence type="ECO:0000256" key="2">
    <source>
        <dbReference type="ARBA" id="ARBA00023012"/>
    </source>
</evidence>
<dbReference type="Gene3D" id="1.10.10.10">
    <property type="entry name" value="Winged helix-like DNA-binding domain superfamily/Winged helix DNA-binding domain"/>
    <property type="match status" value="1"/>
</dbReference>
<dbReference type="SUPFAM" id="SSF52172">
    <property type="entry name" value="CheY-like"/>
    <property type="match status" value="1"/>
</dbReference>
<evidence type="ECO:0000256" key="4">
    <source>
        <dbReference type="PROSITE-ProRule" id="PRU00169"/>
    </source>
</evidence>
<evidence type="ECO:0008006" key="9">
    <source>
        <dbReference type="Google" id="ProtNLM"/>
    </source>
</evidence>
<dbReference type="InterPro" id="IPR001867">
    <property type="entry name" value="OmpR/PhoB-type_DNA-bd"/>
</dbReference>
<feature type="non-terminal residue" evidence="8">
    <location>
        <position position="1"/>
    </location>
</feature>
<organism evidence="8">
    <name type="scientific">uncultured Sulfurovum sp</name>
    <dbReference type="NCBI Taxonomy" id="269237"/>
    <lineage>
        <taxon>Bacteria</taxon>
        <taxon>Pseudomonadati</taxon>
        <taxon>Campylobacterota</taxon>
        <taxon>Epsilonproteobacteria</taxon>
        <taxon>Campylobacterales</taxon>
        <taxon>Sulfurovaceae</taxon>
        <taxon>Sulfurovum</taxon>
        <taxon>environmental samples</taxon>
    </lineage>
</organism>
<evidence type="ECO:0000259" key="7">
    <source>
        <dbReference type="PROSITE" id="PS51755"/>
    </source>
</evidence>
<dbReference type="Pfam" id="PF00072">
    <property type="entry name" value="Response_reg"/>
    <property type="match status" value="1"/>
</dbReference>
<dbReference type="PROSITE" id="PS50110">
    <property type="entry name" value="RESPONSE_REGULATORY"/>
    <property type="match status" value="1"/>
</dbReference>
<dbReference type="CDD" id="cd00383">
    <property type="entry name" value="trans_reg_C"/>
    <property type="match status" value="1"/>
</dbReference>
<evidence type="ECO:0000256" key="3">
    <source>
        <dbReference type="ARBA" id="ARBA00023125"/>
    </source>
</evidence>
<evidence type="ECO:0000259" key="6">
    <source>
        <dbReference type="PROSITE" id="PS50110"/>
    </source>
</evidence>
<keyword evidence="3 5" id="KW-0238">DNA-binding</keyword>
<gene>
    <name evidence="8" type="ORF">HELGO_WM48528</name>
</gene>
<dbReference type="PANTHER" id="PTHR48111">
    <property type="entry name" value="REGULATOR OF RPOS"/>
    <property type="match status" value="1"/>
</dbReference>
<dbReference type="SUPFAM" id="SSF46894">
    <property type="entry name" value="C-terminal effector domain of the bipartite response regulators"/>
    <property type="match status" value="1"/>
</dbReference>